<dbReference type="EMBL" id="JACFOF010000001">
    <property type="protein sequence ID" value="MBW7953263.1"/>
    <property type="molecule type" value="Genomic_DNA"/>
</dbReference>
<dbReference type="InterPro" id="IPR001460">
    <property type="entry name" value="PCN-bd_Tpept"/>
</dbReference>
<dbReference type="Gene3D" id="3.90.1310.10">
    <property type="entry name" value="Penicillin-binding protein 2a (Domain 2)"/>
    <property type="match status" value="1"/>
</dbReference>
<evidence type="ECO:0000313" key="14">
    <source>
        <dbReference type="Proteomes" id="UP000781173"/>
    </source>
</evidence>
<keyword evidence="8 10" id="KW-0472">Membrane</keyword>
<sequence>MRLKNNPKRNRIDFVNLQTGKNAFQGISFSWRYLPVYLLMVFVFGFLFLNLFNLQIIEGSQNLKVATRINRSTNMIIPPRGIIYDSNGTKLAYNLPSYSLYVNPSQISETDELPVLENLSAYLEIGEDDIINRYQTAVYDENGNKRKINRVSIVNNLSFDEYLALLTIVPDLPGVYISVEPEREYNYSEYYAHIIGYVGDPTQQDIDNGVYSESRVGKIGIEKSYDDILRGVEGVEITERAVVEDRRRTYVPQNVKYGDNIVLTINHDWQVKLTDIMNAQLIESGAFASAGVIMNSNTGEVKALVSLPSYDNNKFAEGISSSEFQELLNNPKTPLLNRVIGLQLPPGSVWKVIGAAAGLEEGVVTKDTRYMSNRCMDLPGGIKFCEADMGYLGNVNVIDAIQKSSNIYFCNLALDINKQRSGIRTLIDYATRFGLGIRTEIDLPGETTGTMASPELKRRLLNEPWYTGDECNTIIGQGLVTVTPLQMTVATSAIVNGGIIVKPHLVSRIESPNGTVLEEHVAVTKGELNISKKTLDIIKEGMRKAAFDGTALGLGNLPGNVIAKTGSADAGEYIQGKYYKGAHSWVVGCFDYEQENYCYTTMQQWGGRGFKTVPIMKKFISCLYNDFADKCEII</sequence>
<dbReference type="GO" id="GO:0008360">
    <property type="term" value="P:regulation of cell shape"/>
    <property type="evidence" value="ECO:0007669"/>
    <property type="project" value="UniProtKB-KW"/>
</dbReference>
<evidence type="ECO:0000256" key="2">
    <source>
        <dbReference type="ARBA" id="ARBA00004236"/>
    </source>
</evidence>
<comment type="caution">
    <text evidence="13">The sequence shown here is derived from an EMBL/GenBank/DDBJ whole genome shotgun (WGS) entry which is preliminary data.</text>
</comment>
<comment type="subcellular location">
    <subcellularLocation>
        <location evidence="2">Cell membrane</location>
    </subcellularLocation>
    <subcellularLocation>
        <location evidence="1">Membrane</location>
        <topology evidence="1">Single-pass membrane protein</topology>
    </subcellularLocation>
</comment>
<keyword evidence="9" id="KW-0961">Cell wall biogenesis/degradation</keyword>
<dbReference type="PANTHER" id="PTHR30627:SF2">
    <property type="entry name" value="PEPTIDOGLYCAN D,D-TRANSPEPTIDASE MRDA"/>
    <property type="match status" value="1"/>
</dbReference>
<proteinExistence type="predicted"/>
<feature type="domain" description="Penicillin-binding protein transpeptidase" evidence="11">
    <location>
        <begin position="291"/>
        <end position="619"/>
    </location>
</feature>
<dbReference type="GO" id="GO:0071972">
    <property type="term" value="F:peptidoglycan L,D-transpeptidase activity"/>
    <property type="evidence" value="ECO:0007669"/>
    <property type="project" value="TreeGrafter"/>
</dbReference>
<feature type="transmembrane region" description="Helical" evidence="10">
    <location>
        <begin position="34"/>
        <end position="52"/>
    </location>
</feature>
<dbReference type="Pfam" id="PF00905">
    <property type="entry name" value="Transpeptidase"/>
    <property type="match status" value="1"/>
</dbReference>
<dbReference type="PANTHER" id="PTHR30627">
    <property type="entry name" value="PEPTIDOGLYCAN D,D-TRANSPEPTIDASE"/>
    <property type="match status" value="1"/>
</dbReference>
<evidence type="ECO:0000256" key="1">
    <source>
        <dbReference type="ARBA" id="ARBA00004167"/>
    </source>
</evidence>
<evidence type="ECO:0008006" key="15">
    <source>
        <dbReference type="Google" id="ProtNLM"/>
    </source>
</evidence>
<evidence type="ECO:0000256" key="7">
    <source>
        <dbReference type="ARBA" id="ARBA00022989"/>
    </source>
</evidence>
<organism evidence="13 14">
    <name type="scientific">Candidatus Dojkabacteria bacterium</name>
    <dbReference type="NCBI Taxonomy" id="2099670"/>
    <lineage>
        <taxon>Bacteria</taxon>
        <taxon>Candidatus Dojkabacteria</taxon>
    </lineage>
</organism>
<dbReference type="Pfam" id="PF03717">
    <property type="entry name" value="PBP_dimer"/>
    <property type="match status" value="1"/>
</dbReference>
<evidence type="ECO:0000256" key="9">
    <source>
        <dbReference type="ARBA" id="ARBA00023316"/>
    </source>
</evidence>
<dbReference type="GO" id="GO:0008658">
    <property type="term" value="F:penicillin binding"/>
    <property type="evidence" value="ECO:0007669"/>
    <property type="project" value="InterPro"/>
</dbReference>
<keyword evidence="3" id="KW-1003">Cell membrane</keyword>
<dbReference type="GO" id="GO:0005886">
    <property type="term" value="C:plasma membrane"/>
    <property type="evidence" value="ECO:0007669"/>
    <property type="project" value="UniProtKB-SubCell"/>
</dbReference>
<dbReference type="AlphaFoldDB" id="A0A952AKL2"/>
<dbReference type="SUPFAM" id="SSF56601">
    <property type="entry name" value="beta-lactamase/transpeptidase-like"/>
    <property type="match status" value="1"/>
</dbReference>
<dbReference type="Gene3D" id="3.40.710.10">
    <property type="entry name" value="DD-peptidase/beta-lactamase superfamily"/>
    <property type="match status" value="1"/>
</dbReference>
<evidence type="ECO:0000256" key="6">
    <source>
        <dbReference type="ARBA" id="ARBA00022984"/>
    </source>
</evidence>
<evidence type="ECO:0000259" key="12">
    <source>
        <dbReference type="Pfam" id="PF03717"/>
    </source>
</evidence>
<dbReference type="InterPro" id="IPR050515">
    <property type="entry name" value="Beta-lactam/transpept"/>
</dbReference>
<evidence type="ECO:0000256" key="4">
    <source>
        <dbReference type="ARBA" id="ARBA00022692"/>
    </source>
</evidence>
<evidence type="ECO:0000259" key="11">
    <source>
        <dbReference type="Pfam" id="PF00905"/>
    </source>
</evidence>
<gene>
    <name evidence="13" type="ORF">H3C67_00540</name>
</gene>
<dbReference type="SUPFAM" id="SSF56519">
    <property type="entry name" value="Penicillin binding protein dimerisation domain"/>
    <property type="match status" value="1"/>
</dbReference>
<evidence type="ECO:0000256" key="5">
    <source>
        <dbReference type="ARBA" id="ARBA00022960"/>
    </source>
</evidence>
<dbReference type="GO" id="GO:0071555">
    <property type="term" value="P:cell wall organization"/>
    <property type="evidence" value="ECO:0007669"/>
    <property type="project" value="UniProtKB-KW"/>
</dbReference>
<dbReference type="InterPro" id="IPR012338">
    <property type="entry name" value="Beta-lactam/transpept-like"/>
</dbReference>
<dbReference type="InterPro" id="IPR005311">
    <property type="entry name" value="PBP_dimer"/>
</dbReference>
<dbReference type="Proteomes" id="UP000781173">
    <property type="component" value="Unassembled WGS sequence"/>
</dbReference>
<evidence type="ECO:0000256" key="3">
    <source>
        <dbReference type="ARBA" id="ARBA00022475"/>
    </source>
</evidence>
<accession>A0A952AKL2</accession>
<feature type="domain" description="Penicillin-binding protein dimerisation" evidence="12">
    <location>
        <begin position="77"/>
        <end position="241"/>
    </location>
</feature>
<protein>
    <recommendedName>
        <fullName evidence="15">Penicillin-binding protein 2</fullName>
    </recommendedName>
</protein>
<evidence type="ECO:0000256" key="10">
    <source>
        <dbReference type="SAM" id="Phobius"/>
    </source>
</evidence>
<dbReference type="GO" id="GO:0009252">
    <property type="term" value="P:peptidoglycan biosynthetic process"/>
    <property type="evidence" value="ECO:0007669"/>
    <property type="project" value="UniProtKB-KW"/>
</dbReference>
<evidence type="ECO:0000313" key="13">
    <source>
        <dbReference type="EMBL" id="MBW7953263.1"/>
    </source>
</evidence>
<keyword evidence="7 10" id="KW-1133">Transmembrane helix</keyword>
<name>A0A952AKL2_9BACT</name>
<keyword evidence="6" id="KW-0573">Peptidoglycan synthesis</keyword>
<reference evidence="13" key="1">
    <citation type="journal article" date="2022" name="ISME J.">
        <title>A general approach to explore prokaryotic protein glycosylation reveals the unique surface layer modulation of an anammox bacterium.</title>
        <authorList>
            <person name="Pabst M."/>
            <person name="Grouzdev D.S."/>
            <person name="Lawson C.E."/>
            <person name="Kleikamp H.B.C."/>
            <person name="de Ram C."/>
            <person name="Louwen R."/>
            <person name="Lin Y.M."/>
            <person name="Lucker S."/>
            <person name="van Loosdrecht M.C.M."/>
            <person name="Laureni M."/>
        </authorList>
    </citation>
    <scope>NUCLEOTIDE SEQUENCE</scope>
    <source>
        <strain evidence="13">BROCD043</strain>
    </source>
</reference>
<evidence type="ECO:0000256" key="8">
    <source>
        <dbReference type="ARBA" id="ARBA00023136"/>
    </source>
</evidence>
<dbReference type="InterPro" id="IPR036138">
    <property type="entry name" value="PBP_dimer_sf"/>
</dbReference>
<keyword evidence="5" id="KW-0133">Cell shape</keyword>
<keyword evidence="4 10" id="KW-0812">Transmembrane</keyword>